<sequence>MVSSLTGEDTLCNSGSFSCSWAGTVVSFTSSFLTSFIVSTLAVDSPDINGEFGVVVVDEMEKISIALESESNAALLRFSESFIGSAASSFSAASFSVVRTPLALAISTIGSVG</sequence>
<dbReference type="RefSeq" id="XP_046058424.1">
    <property type="nucleotide sequence ID" value="XM_046208022.1"/>
</dbReference>
<evidence type="ECO:0000313" key="2">
    <source>
        <dbReference type="Proteomes" id="UP000769157"/>
    </source>
</evidence>
<dbReference type="AlphaFoldDB" id="A0A9P8NXG3"/>
<reference evidence="1" key="2">
    <citation type="submission" date="2021-01" db="EMBL/GenBank/DDBJ databases">
        <authorList>
            <person name="Schikora-Tamarit M.A."/>
        </authorList>
    </citation>
    <scope>NUCLEOTIDE SEQUENCE</scope>
    <source>
        <strain evidence="1">CBS6075</strain>
    </source>
</reference>
<reference evidence="1" key="1">
    <citation type="journal article" date="2021" name="Open Biol.">
        <title>Shared evolutionary footprints suggest mitochondrial oxidative damage underlies multiple complex I losses in fungi.</title>
        <authorList>
            <person name="Schikora-Tamarit M.A."/>
            <person name="Marcet-Houben M."/>
            <person name="Nosek J."/>
            <person name="Gabaldon T."/>
        </authorList>
    </citation>
    <scope>NUCLEOTIDE SEQUENCE</scope>
    <source>
        <strain evidence="1">CBS6075</strain>
    </source>
</reference>
<dbReference type="EMBL" id="JAEUBE010000487">
    <property type="protein sequence ID" value="KAH3661300.1"/>
    <property type="molecule type" value="Genomic_DNA"/>
</dbReference>
<evidence type="ECO:0000313" key="1">
    <source>
        <dbReference type="EMBL" id="KAH3661300.1"/>
    </source>
</evidence>
<dbReference type="GeneID" id="70238671"/>
<protein>
    <submittedName>
        <fullName evidence="1">Uncharacterized protein</fullName>
    </submittedName>
</protein>
<name>A0A9P8NXG3_9ASCO</name>
<comment type="caution">
    <text evidence="1">The sequence shown here is derived from an EMBL/GenBank/DDBJ whole genome shotgun (WGS) entry which is preliminary data.</text>
</comment>
<proteinExistence type="predicted"/>
<dbReference type="Proteomes" id="UP000769157">
    <property type="component" value="Unassembled WGS sequence"/>
</dbReference>
<accession>A0A9P8NXG3</accession>
<gene>
    <name evidence="1" type="ORF">OGAPHI_006707</name>
</gene>
<organism evidence="1 2">
    <name type="scientific">Ogataea philodendri</name>
    <dbReference type="NCBI Taxonomy" id="1378263"/>
    <lineage>
        <taxon>Eukaryota</taxon>
        <taxon>Fungi</taxon>
        <taxon>Dikarya</taxon>
        <taxon>Ascomycota</taxon>
        <taxon>Saccharomycotina</taxon>
        <taxon>Pichiomycetes</taxon>
        <taxon>Pichiales</taxon>
        <taxon>Pichiaceae</taxon>
        <taxon>Ogataea</taxon>
    </lineage>
</organism>
<keyword evidence="2" id="KW-1185">Reference proteome</keyword>